<keyword evidence="1" id="KW-0004">4Fe-4S</keyword>
<dbReference type="Pfam" id="PF02754">
    <property type="entry name" value="CCG"/>
    <property type="match status" value="2"/>
</dbReference>
<evidence type="ECO:0000313" key="7">
    <source>
        <dbReference type="EMBL" id="MPL63370.1"/>
    </source>
</evidence>
<dbReference type="PANTHER" id="PTHR32479">
    <property type="entry name" value="GLYCOLATE OXIDASE IRON-SULFUR SUBUNIT"/>
    <property type="match status" value="1"/>
</dbReference>
<dbReference type="SUPFAM" id="SSF46548">
    <property type="entry name" value="alpha-helical ferredoxin"/>
    <property type="match status" value="1"/>
</dbReference>
<evidence type="ECO:0000256" key="3">
    <source>
        <dbReference type="ARBA" id="ARBA00022737"/>
    </source>
</evidence>
<organism evidence="7">
    <name type="scientific">bioreactor metagenome</name>
    <dbReference type="NCBI Taxonomy" id="1076179"/>
    <lineage>
        <taxon>unclassified sequences</taxon>
        <taxon>metagenomes</taxon>
        <taxon>ecological metagenomes</taxon>
    </lineage>
</organism>
<dbReference type="InterPro" id="IPR004017">
    <property type="entry name" value="Cys_rich_dom"/>
</dbReference>
<keyword evidence="5" id="KW-0411">Iron-sulfur</keyword>
<dbReference type="Gene3D" id="1.10.1060.10">
    <property type="entry name" value="Alpha-helical ferredoxin"/>
    <property type="match status" value="1"/>
</dbReference>
<dbReference type="GO" id="GO:0051539">
    <property type="term" value="F:4 iron, 4 sulfur cluster binding"/>
    <property type="evidence" value="ECO:0007669"/>
    <property type="project" value="UniProtKB-KW"/>
</dbReference>
<keyword evidence="2" id="KW-0479">Metal-binding</keyword>
<dbReference type="GO" id="GO:0016491">
    <property type="term" value="F:oxidoreductase activity"/>
    <property type="evidence" value="ECO:0007669"/>
    <property type="project" value="UniProtKB-ARBA"/>
</dbReference>
<dbReference type="InterPro" id="IPR009051">
    <property type="entry name" value="Helical_ferredxn"/>
</dbReference>
<dbReference type="PIRSF" id="PIRSF000139">
    <property type="entry name" value="Glc_ox_4Fe-4S"/>
    <property type="match status" value="1"/>
</dbReference>
<dbReference type="AlphaFoldDB" id="A0A644T960"/>
<dbReference type="InterPro" id="IPR017896">
    <property type="entry name" value="4Fe4S_Fe-S-bd"/>
</dbReference>
<dbReference type="InterPro" id="IPR017900">
    <property type="entry name" value="4Fe4S_Fe_S_CS"/>
</dbReference>
<protein>
    <submittedName>
        <fullName evidence="7">Lactate utilization protein A</fullName>
    </submittedName>
</protein>
<feature type="domain" description="4Fe-4S ferredoxin-type" evidence="6">
    <location>
        <begin position="68"/>
        <end position="99"/>
    </location>
</feature>
<name>A0A644T960_9ZZZZ</name>
<keyword evidence="3" id="KW-0677">Repeat</keyword>
<dbReference type="GO" id="GO:0046872">
    <property type="term" value="F:metal ion binding"/>
    <property type="evidence" value="ECO:0007669"/>
    <property type="project" value="UniProtKB-KW"/>
</dbReference>
<keyword evidence="4" id="KW-0408">Iron</keyword>
<evidence type="ECO:0000259" key="6">
    <source>
        <dbReference type="PROSITE" id="PS51379"/>
    </source>
</evidence>
<evidence type="ECO:0000256" key="5">
    <source>
        <dbReference type="ARBA" id="ARBA00023014"/>
    </source>
</evidence>
<accession>A0A644T960</accession>
<feature type="domain" description="4Fe-4S ferredoxin-type" evidence="6">
    <location>
        <begin position="17"/>
        <end position="49"/>
    </location>
</feature>
<evidence type="ECO:0000256" key="1">
    <source>
        <dbReference type="ARBA" id="ARBA00022485"/>
    </source>
</evidence>
<dbReference type="EMBL" id="VSSQ01000021">
    <property type="protein sequence ID" value="MPL63370.1"/>
    <property type="molecule type" value="Genomic_DNA"/>
</dbReference>
<dbReference type="Pfam" id="PF13183">
    <property type="entry name" value="Fer4_8"/>
    <property type="match status" value="1"/>
</dbReference>
<reference evidence="7" key="1">
    <citation type="submission" date="2019-08" db="EMBL/GenBank/DDBJ databases">
        <authorList>
            <person name="Kucharzyk K."/>
            <person name="Murdoch R.W."/>
            <person name="Higgins S."/>
            <person name="Loffler F."/>
        </authorList>
    </citation>
    <scope>NUCLEOTIDE SEQUENCE</scope>
</reference>
<dbReference type="PROSITE" id="PS00198">
    <property type="entry name" value="4FE4S_FER_1"/>
    <property type="match status" value="2"/>
</dbReference>
<evidence type="ECO:0000256" key="2">
    <source>
        <dbReference type="ARBA" id="ARBA00022723"/>
    </source>
</evidence>
<dbReference type="InterPro" id="IPR012257">
    <property type="entry name" value="Glc_ox_4Fe-4S"/>
</dbReference>
<proteinExistence type="predicted"/>
<dbReference type="PROSITE" id="PS51379">
    <property type="entry name" value="4FE4S_FER_2"/>
    <property type="match status" value="2"/>
</dbReference>
<sequence length="438" mass="48082">MSNEITAKDVNEQDKALLKDIDNALENCSKCGGCMAVCPMYKELGVEGAVARGKLSLMQGVLNGTFPISANFDKAMGLCVSCKACSANCPCDVPADELIIRGRQAVVKARGLSPIKKNVFKLLQNRHMFDFALRMAGLFGPLSFKKLPRPMAAVARFPMPGMDAKRVTAPFSATPLRSQYPETIKVDKPKMRVAFFTGCTINYAYTDVGQSVINVLKANNVEVVMPSMQHCCGTPVFTSGDVDTGKTFAKHNIETFERYDVDYIIAACGSCTEAFKIEYPHMFKDDPAMKARAEKLSKKTYEISEFLVDVLKFRTDNLGPINATVTMHDPCHMVRGIKVTRQPREVLKAIPGLKFVEMQAPDRCCGSGGSFSLAHYDISRKINDRKVADIAGTKADLVATSCGTCRMHITDGLVQNNLNAEVMHVIQLLDKSYQAGKK</sequence>
<evidence type="ECO:0000256" key="4">
    <source>
        <dbReference type="ARBA" id="ARBA00023004"/>
    </source>
</evidence>
<dbReference type="PANTHER" id="PTHR32479:SF20">
    <property type="entry name" value="GLYCOLATE OXIDASE IRON-SULFUR SUBUNIT"/>
    <property type="match status" value="1"/>
</dbReference>
<comment type="caution">
    <text evidence="7">The sequence shown here is derived from an EMBL/GenBank/DDBJ whole genome shotgun (WGS) entry which is preliminary data.</text>
</comment>
<gene>
    <name evidence="7" type="primary">lutA_5</name>
    <name evidence="7" type="ORF">SDC9_08996</name>
</gene>